<dbReference type="GO" id="GO:0006835">
    <property type="term" value="P:dicarboxylic acid transport"/>
    <property type="evidence" value="ECO:0007669"/>
    <property type="project" value="TreeGrafter"/>
</dbReference>
<evidence type="ECO:0000256" key="5">
    <source>
        <dbReference type="ARBA" id="ARBA00022989"/>
    </source>
</evidence>
<dbReference type="PANTHER" id="PTHR42865">
    <property type="entry name" value="PROTON/GLUTAMATE-ASPARTATE SYMPORTER"/>
    <property type="match status" value="1"/>
</dbReference>
<sequence length="412" mass="43968">MNNKFKNILQSYSSIILLLVGILSGSVAGLIAGKEIAIIKPIGDIFLNLLFTAIIPLIFFAISSSVANIEQMGSFGKVMRSMLLVFLFTTLVSAFMMFIVVGFFPINDKFKLTIPENASTKVAGIGEQVTVLLTTTDFSQLLTRQSMLALIIFSILVGTATLKAGKAGDAFKNFLNAGNEVFKSLIELIMKAAPLGLGAYFGYLVGVFGPELFGSYAHSLGLYYGFSTVYFFVMFSVYAFMAGGRNAISAYWKNNIVPSLTALGTCSSVATIPANMVAAEKMGVAKPISDVTIPLGASLHKDGSSIGGVIKVAMVFAIFNKPWTGIDTMFIILGIALMTSIVEGGIPNGGYVGELFIVTAFHLPLEALSVLMVISTLIDPMATLLNATGDTVASMMVARLSEGKDWMKKQFA</sequence>
<evidence type="ECO:0000256" key="6">
    <source>
        <dbReference type="ARBA" id="ARBA00023136"/>
    </source>
</evidence>
<comment type="subcellular location">
    <subcellularLocation>
        <location evidence="1">Cell membrane</location>
        <topology evidence="1">Multi-pass membrane protein</topology>
    </subcellularLocation>
</comment>
<keyword evidence="3" id="KW-1003">Cell membrane</keyword>
<evidence type="ECO:0000313" key="8">
    <source>
        <dbReference type="EMBL" id="AFD08854.1"/>
    </source>
</evidence>
<reference evidence="8" key="1">
    <citation type="submission" date="2012-02" db="EMBL/GenBank/DDBJ databases">
        <title>The complete genome of Solitalea canadensis DSM 3403.</title>
        <authorList>
            <consortium name="US DOE Joint Genome Institute (JGI-PGF)"/>
            <person name="Lucas S."/>
            <person name="Copeland A."/>
            <person name="Lapidus A."/>
            <person name="Glavina del Rio T."/>
            <person name="Dalin E."/>
            <person name="Tice H."/>
            <person name="Bruce D."/>
            <person name="Goodwin L."/>
            <person name="Pitluck S."/>
            <person name="Peters L."/>
            <person name="Ovchinnikova G."/>
            <person name="Lu M."/>
            <person name="Kyrpides N."/>
            <person name="Mavromatis K."/>
            <person name="Ivanova N."/>
            <person name="Brettin T."/>
            <person name="Detter J.C."/>
            <person name="Han C."/>
            <person name="Larimer F."/>
            <person name="Land M."/>
            <person name="Hauser L."/>
            <person name="Markowitz V."/>
            <person name="Cheng J.-F."/>
            <person name="Hugenholtz P."/>
            <person name="Woyke T."/>
            <person name="Wu D."/>
            <person name="Spring S."/>
            <person name="Schroeder M."/>
            <person name="Kopitz M."/>
            <person name="Brambilla E."/>
            <person name="Klenk H.-P."/>
            <person name="Eisen J.A."/>
        </authorList>
    </citation>
    <scope>NUCLEOTIDE SEQUENCE</scope>
    <source>
        <strain evidence="8">DSM 3403</strain>
    </source>
</reference>
<feature type="transmembrane region" description="Helical" evidence="7">
    <location>
        <begin position="355"/>
        <end position="378"/>
    </location>
</feature>
<dbReference type="RefSeq" id="WP_014682077.1">
    <property type="nucleotide sequence ID" value="NC_017770.1"/>
</dbReference>
<feature type="transmembrane region" description="Helical" evidence="7">
    <location>
        <begin position="45"/>
        <end position="69"/>
    </location>
</feature>
<organism evidence="8 9">
    <name type="scientific">Solitalea canadensis (strain ATCC 29591 / DSM 3403 / JCM 21819 / LMG 8368 / NBRC 15130 / NCIMB 12057 / USAM 9D)</name>
    <name type="common">Flexibacter canadensis</name>
    <dbReference type="NCBI Taxonomy" id="929556"/>
    <lineage>
        <taxon>Bacteria</taxon>
        <taxon>Pseudomonadati</taxon>
        <taxon>Bacteroidota</taxon>
        <taxon>Sphingobacteriia</taxon>
        <taxon>Sphingobacteriales</taxon>
        <taxon>Sphingobacteriaceae</taxon>
        <taxon>Solitalea</taxon>
    </lineage>
</organism>
<evidence type="ECO:0000256" key="2">
    <source>
        <dbReference type="ARBA" id="ARBA00022448"/>
    </source>
</evidence>
<feature type="transmembrane region" description="Helical" evidence="7">
    <location>
        <begin position="12"/>
        <end position="33"/>
    </location>
</feature>
<dbReference type="Proteomes" id="UP000007590">
    <property type="component" value="Chromosome"/>
</dbReference>
<proteinExistence type="predicted"/>
<protein>
    <submittedName>
        <fullName evidence="8">Na+/H+ dicarboxylate symporter</fullName>
    </submittedName>
</protein>
<dbReference type="AlphaFoldDB" id="H8KLG7"/>
<dbReference type="KEGG" id="scn:Solca_3857"/>
<dbReference type="HOGENOM" id="CLU_019375_7_2_10"/>
<dbReference type="Gene3D" id="1.10.3860.10">
    <property type="entry name" value="Sodium:dicarboxylate symporter"/>
    <property type="match status" value="1"/>
</dbReference>
<dbReference type="EMBL" id="CP003349">
    <property type="protein sequence ID" value="AFD08854.1"/>
    <property type="molecule type" value="Genomic_DNA"/>
</dbReference>
<dbReference type="eggNOG" id="COG1301">
    <property type="taxonomic scope" value="Bacteria"/>
</dbReference>
<evidence type="ECO:0000256" key="1">
    <source>
        <dbReference type="ARBA" id="ARBA00004651"/>
    </source>
</evidence>
<dbReference type="InterPro" id="IPR036458">
    <property type="entry name" value="Na:dicarbo_symporter_sf"/>
</dbReference>
<dbReference type="STRING" id="929556.Solca_3857"/>
<evidence type="ECO:0000256" key="7">
    <source>
        <dbReference type="SAM" id="Phobius"/>
    </source>
</evidence>
<feature type="transmembrane region" description="Helical" evidence="7">
    <location>
        <begin position="323"/>
        <end position="343"/>
    </location>
</feature>
<dbReference type="GO" id="GO:0005886">
    <property type="term" value="C:plasma membrane"/>
    <property type="evidence" value="ECO:0007669"/>
    <property type="project" value="UniProtKB-SubCell"/>
</dbReference>
<keyword evidence="9" id="KW-1185">Reference proteome</keyword>
<dbReference type="PANTHER" id="PTHR42865:SF7">
    <property type="entry name" value="PROTON_GLUTAMATE-ASPARTATE SYMPORTER"/>
    <property type="match status" value="1"/>
</dbReference>
<name>H8KLG7_SOLCM</name>
<keyword evidence="6 7" id="KW-0472">Membrane</keyword>
<evidence type="ECO:0000256" key="4">
    <source>
        <dbReference type="ARBA" id="ARBA00022692"/>
    </source>
</evidence>
<dbReference type="PRINTS" id="PR00173">
    <property type="entry name" value="EDTRNSPORT"/>
</dbReference>
<dbReference type="InterPro" id="IPR001991">
    <property type="entry name" value="Na-dicarboxylate_symporter"/>
</dbReference>
<dbReference type="GO" id="GO:0015293">
    <property type="term" value="F:symporter activity"/>
    <property type="evidence" value="ECO:0007669"/>
    <property type="project" value="UniProtKB-KW"/>
</dbReference>
<feature type="transmembrane region" description="Helical" evidence="7">
    <location>
        <begin position="221"/>
        <end position="241"/>
    </location>
</feature>
<feature type="transmembrane region" description="Helical" evidence="7">
    <location>
        <begin position="81"/>
        <end position="106"/>
    </location>
</feature>
<evidence type="ECO:0000313" key="9">
    <source>
        <dbReference type="Proteomes" id="UP000007590"/>
    </source>
</evidence>
<gene>
    <name evidence="8" type="ordered locus">Solca_3857</name>
</gene>
<keyword evidence="2" id="KW-0813">Transport</keyword>
<feature type="transmembrane region" description="Helical" evidence="7">
    <location>
        <begin position="185"/>
        <end position="209"/>
    </location>
</feature>
<keyword evidence="4 7" id="KW-0812">Transmembrane</keyword>
<accession>H8KLG7</accession>
<keyword evidence="5 7" id="KW-1133">Transmembrane helix</keyword>
<dbReference type="Pfam" id="PF00375">
    <property type="entry name" value="SDF"/>
    <property type="match status" value="1"/>
</dbReference>
<evidence type="ECO:0000256" key="3">
    <source>
        <dbReference type="ARBA" id="ARBA00022475"/>
    </source>
</evidence>
<feature type="transmembrane region" description="Helical" evidence="7">
    <location>
        <begin position="146"/>
        <end position="164"/>
    </location>
</feature>
<dbReference type="OrthoDB" id="9768885at2"/>
<dbReference type="SUPFAM" id="SSF118215">
    <property type="entry name" value="Proton glutamate symport protein"/>
    <property type="match status" value="1"/>
</dbReference>